<dbReference type="InterPro" id="IPR027246">
    <property type="entry name" value="Porin_Euk/Tom40"/>
</dbReference>
<accession>A0A7S1JIG8</accession>
<reference evidence="1" key="1">
    <citation type="submission" date="2021-01" db="EMBL/GenBank/DDBJ databases">
        <authorList>
            <person name="Corre E."/>
            <person name="Pelletier E."/>
            <person name="Niang G."/>
            <person name="Scheremetjew M."/>
            <person name="Finn R."/>
            <person name="Kale V."/>
            <person name="Holt S."/>
            <person name="Cochrane G."/>
            <person name="Meng A."/>
            <person name="Brown T."/>
            <person name="Cohen L."/>
        </authorList>
    </citation>
    <scope>NUCLEOTIDE SEQUENCE</scope>
    <source>
        <strain evidence="1">NIES-381</strain>
    </source>
</reference>
<dbReference type="InterPro" id="IPR023614">
    <property type="entry name" value="Porin_dom_sf"/>
</dbReference>
<protein>
    <submittedName>
        <fullName evidence="1">Uncharacterized protein</fullName>
    </submittedName>
</protein>
<dbReference type="Gene3D" id="2.40.160.10">
    <property type="entry name" value="Porin"/>
    <property type="match status" value="1"/>
</dbReference>
<dbReference type="AlphaFoldDB" id="A0A7S1JIG8"/>
<dbReference type="EMBL" id="HBGA01154070">
    <property type="protein sequence ID" value="CAD9044826.1"/>
    <property type="molecule type" value="Transcribed_RNA"/>
</dbReference>
<organism evidence="1">
    <name type="scientific">Eutreptiella gymnastica</name>
    <dbReference type="NCBI Taxonomy" id="73025"/>
    <lineage>
        <taxon>Eukaryota</taxon>
        <taxon>Discoba</taxon>
        <taxon>Euglenozoa</taxon>
        <taxon>Euglenida</taxon>
        <taxon>Spirocuta</taxon>
        <taxon>Euglenophyceae</taxon>
        <taxon>Eutreptiales</taxon>
        <taxon>Eutreptiaceae</taxon>
        <taxon>Eutreptiella</taxon>
    </lineage>
</organism>
<evidence type="ECO:0000313" key="1">
    <source>
        <dbReference type="EMBL" id="CAD9044826.1"/>
    </source>
</evidence>
<dbReference type="Pfam" id="PF01459">
    <property type="entry name" value="Porin_3"/>
    <property type="match status" value="1"/>
</dbReference>
<sequence>MSYSLTGEQESGGVSGAYILSKQTTAAFMLNRKGSKDTLTAGFIQKGSPYTIAAQYETALSDPKSGSITVGCERKLEGGQTVKAKATSGGAIALSLQHALSKEFNLCASLDVTGGKSKFGTELVYSA</sequence>
<gene>
    <name evidence="1" type="ORF">EGYM00392_LOCUS56010</name>
</gene>
<name>A0A7S1JIG8_9EUGL</name>
<proteinExistence type="predicted"/>
<dbReference type="GO" id="GO:0005741">
    <property type="term" value="C:mitochondrial outer membrane"/>
    <property type="evidence" value="ECO:0007669"/>
    <property type="project" value="InterPro"/>
</dbReference>
<dbReference type="GO" id="GO:0055085">
    <property type="term" value="P:transmembrane transport"/>
    <property type="evidence" value="ECO:0007669"/>
    <property type="project" value="InterPro"/>
</dbReference>